<dbReference type="RefSeq" id="WP_185181061.1">
    <property type="nucleotide sequence ID" value="NZ_CBCSEP010000003.1"/>
</dbReference>
<keyword evidence="2" id="KW-1185">Reference proteome</keyword>
<name>A0A841TEV4_9BACL</name>
<sequence length="158" mass="16915">MNWKQQAEEIERRLIEKAQQEPAFAELVRSDLQEAVKQATGLDLPFHLLGGLQAAEQGSGELSDDQLQEVAGGAATMEVSQFSGGISGVGTIGGSLSGSGLSKDADASAWDASIQAEASTEADDLMKQMLEVIRDVRNKLQQIDQSRTETNRGIARNI</sequence>
<accession>A0A841TEV4</accession>
<comment type="caution">
    <text evidence="1">The sequence shown here is derived from an EMBL/GenBank/DDBJ whole genome shotgun (WGS) entry which is preliminary data.</text>
</comment>
<gene>
    <name evidence="1" type="ORF">H4Q31_21195</name>
</gene>
<proteinExistence type="predicted"/>
<protein>
    <submittedName>
        <fullName evidence="1">Uncharacterized protein</fullName>
    </submittedName>
</protein>
<dbReference type="Proteomes" id="UP000574133">
    <property type="component" value="Unassembled WGS sequence"/>
</dbReference>
<organism evidence="1 2">
    <name type="scientific">Cohnella lubricantis</name>
    <dbReference type="NCBI Taxonomy" id="2163172"/>
    <lineage>
        <taxon>Bacteria</taxon>
        <taxon>Bacillati</taxon>
        <taxon>Bacillota</taxon>
        <taxon>Bacilli</taxon>
        <taxon>Bacillales</taxon>
        <taxon>Paenibacillaceae</taxon>
        <taxon>Cohnella</taxon>
    </lineage>
</organism>
<evidence type="ECO:0000313" key="2">
    <source>
        <dbReference type="Proteomes" id="UP000574133"/>
    </source>
</evidence>
<dbReference type="AlphaFoldDB" id="A0A841TEV4"/>
<reference evidence="1 2" key="1">
    <citation type="submission" date="2020-08" db="EMBL/GenBank/DDBJ databases">
        <title>Cohnella phylogeny.</title>
        <authorList>
            <person name="Dunlap C."/>
        </authorList>
    </citation>
    <scope>NUCLEOTIDE SEQUENCE [LARGE SCALE GENOMIC DNA]</scope>
    <source>
        <strain evidence="1 2">DSM 103658</strain>
    </source>
</reference>
<evidence type="ECO:0000313" key="1">
    <source>
        <dbReference type="EMBL" id="MBB6679804.1"/>
    </source>
</evidence>
<dbReference type="EMBL" id="JACJVN010000113">
    <property type="protein sequence ID" value="MBB6679804.1"/>
    <property type="molecule type" value="Genomic_DNA"/>
</dbReference>